<organism evidence="8 9">
    <name type="scientific">Cellulomonas cellasea</name>
    <dbReference type="NCBI Taxonomy" id="43670"/>
    <lineage>
        <taxon>Bacteria</taxon>
        <taxon>Bacillati</taxon>
        <taxon>Actinomycetota</taxon>
        <taxon>Actinomycetes</taxon>
        <taxon>Micrococcales</taxon>
        <taxon>Cellulomonadaceae</taxon>
        <taxon>Cellulomonas</taxon>
    </lineage>
</organism>
<dbReference type="Pfam" id="PF13482">
    <property type="entry name" value="RNase_H_2"/>
    <property type="match status" value="1"/>
</dbReference>
<dbReference type="SUPFAM" id="SSF52540">
    <property type="entry name" value="P-loop containing nucleoside triphosphate hydrolases"/>
    <property type="match status" value="1"/>
</dbReference>
<feature type="region of interest" description="Disordered" evidence="5">
    <location>
        <begin position="738"/>
        <end position="794"/>
    </location>
</feature>
<evidence type="ECO:0000313" key="9">
    <source>
        <dbReference type="Proteomes" id="UP000518206"/>
    </source>
</evidence>
<comment type="caution">
    <text evidence="8">The sequence shown here is derived from an EMBL/GenBank/DDBJ whole genome shotgun (WGS) entry which is preliminary data.</text>
</comment>
<keyword evidence="1" id="KW-0547">Nucleotide-binding</keyword>
<reference evidence="8 9" key="1">
    <citation type="submission" date="2020-08" db="EMBL/GenBank/DDBJ databases">
        <title>The Agave Microbiome: Exploring the role of microbial communities in plant adaptations to desert environments.</title>
        <authorList>
            <person name="Partida-Martinez L.P."/>
        </authorList>
    </citation>
    <scope>NUCLEOTIDE SEQUENCE [LARGE SCALE GENOMIC DNA]</scope>
    <source>
        <strain evidence="8 9">RAS26</strain>
    </source>
</reference>
<dbReference type="PANTHER" id="PTHR43788">
    <property type="entry name" value="DNA2/NAM7 HELICASE FAMILY MEMBER"/>
    <property type="match status" value="1"/>
</dbReference>
<feature type="region of interest" description="Disordered" evidence="5">
    <location>
        <begin position="852"/>
        <end position="880"/>
    </location>
</feature>
<feature type="region of interest" description="Disordered" evidence="5">
    <location>
        <begin position="301"/>
        <end position="337"/>
    </location>
</feature>
<evidence type="ECO:0000256" key="3">
    <source>
        <dbReference type="ARBA" id="ARBA00022806"/>
    </source>
</evidence>
<dbReference type="RefSeq" id="WP_183297492.1">
    <property type="nucleotide sequence ID" value="NZ_JACHVX010000006.1"/>
</dbReference>
<dbReference type="InterPro" id="IPR050534">
    <property type="entry name" value="Coronavir_polyprotein_1ab"/>
</dbReference>
<feature type="compositionally biased region" description="Low complexity" evidence="5">
    <location>
        <begin position="772"/>
        <end position="784"/>
    </location>
</feature>
<evidence type="ECO:0000256" key="4">
    <source>
        <dbReference type="ARBA" id="ARBA00022840"/>
    </source>
</evidence>
<dbReference type="InterPro" id="IPR027417">
    <property type="entry name" value="P-loop_NTPase"/>
</dbReference>
<keyword evidence="2" id="KW-0378">Hydrolase</keyword>
<evidence type="ECO:0000259" key="6">
    <source>
        <dbReference type="Pfam" id="PF13087"/>
    </source>
</evidence>
<evidence type="ECO:0000256" key="2">
    <source>
        <dbReference type="ARBA" id="ARBA00022801"/>
    </source>
</evidence>
<dbReference type="GO" id="GO:0016787">
    <property type="term" value="F:hydrolase activity"/>
    <property type="evidence" value="ECO:0007669"/>
    <property type="project" value="UniProtKB-KW"/>
</dbReference>
<dbReference type="GO" id="GO:0005524">
    <property type="term" value="F:ATP binding"/>
    <property type="evidence" value="ECO:0007669"/>
    <property type="project" value="UniProtKB-KW"/>
</dbReference>
<name>A0A7W4YDL8_9CELL</name>
<evidence type="ECO:0000256" key="1">
    <source>
        <dbReference type="ARBA" id="ARBA00022741"/>
    </source>
</evidence>
<reference evidence="8 9" key="2">
    <citation type="submission" date="2020-08" db="EMBL/GenBank/DDBJ databases">
        <authorList>
            <person name="Partida-Martinez L."/>
            <person name="Huntemann M."/>
            <person name="Clum A."/>
            <person name="Wang J."/>
            <person name="Palaniappan K."/>
            <person name="Ritter S."/>
            <person name="Chen I.-M."/>
            <person name="Stamatis D."/>
            <person name="Reddy T."/>
            <person name="O'Malley R."/>
            <person name="Daum C."/>
            <person name="Shapiro N."/>
            <person name="Ivanova N."/>
            <person name="Kyrpides N."/>
            <person name="Woyke T."/>
        </authorList>
    </citation>
    <scope>NUCLEOTIDE SEQUENCE [LARGE SCALE GENOMIC DNA]</scope>
    <source>
        <strain evidence="8 9">RAS26</strain>
    </source>
</reference>
<dbReference type="Gene3D" id="3.40.50.300">
    <property type="entry name" value="P-loop containing nucleotide triphosphate hydrolases"/>
    <property type="match status" value="2"/>
</dbReference>
<protein>
    <submittedName>
        <fullName evidence="8">Uncharacterized protein</fullName>
    </submittedName>
</protein>
<evidence type="ECO:0000313" key="8">
    <source>
        <dbReference type="EMBL" id="MBB2924701.1"/>
    </source>
</evidence>
<evidence type="ECO:0000259" key="7">
    <source>
        <dbReference type="Pfam" id="PF13482"/>
    </source>
</evidence>
<dbReference type="InterPro" id="IPR041679">
    <property type="entry name" value="DNA2/NAM7-like_C"/>
</dbReference>
<dbReference type="EMBL" id="JACHVX010000006">
    <property type="protein sequence ID" value="MBB2924701.1"/>
    <property type="molecule type" value="Genomic_DNA"/>
</dbReference>
<dbReference type="CDD" id="cd17934">
    <property type="entry name" value="DEXXQc_Upf1-like"/>
    <property type="match status" value="1"/>
</dbReference>
<dbReference type="GO" id="GO:0043139">
    <property type="term" value="F:5'-3' DNA helicase activity"/>
    <property type="evidence" value="ECO:0007669"/>
    <property type="project" value="TreeGrafter"/>
</dbReference>
<dbReference type="PANTHER" id="PTHR43788:SF8">
    <property type="entry name" value="DNA-BINDING PROTEIN SMUBP-2"/>
    <property type="match status" value="1"/>
</dbReference>
<feature type="domain" description="DNA2/NAM7 helicase-like C-terminal" evidence="6">
    <location>
        <begin position="1105"/>
        <end position="1283"/>
    </location>
</feature>
<accession>A0A7W4YDL8</accession>
<keyword evidence="4" id="KW-0067">ATP-binding</keyword>
<dbReference type="Pfam" id="PF13245">
    <property type="entry name" value="AAA_19"/>
    <property type="match status" value="1"/>
</dbReference>
<proteinExistence type="predicted"/>
<dbReference type="Pfam" id="PF13087">
    <property type="entry name" value="AAA_12"/>
    <property type="match status" value="1"/>
</dbReference>
<dbReference type="NCBIfam" id="TIGR03491">
    <property type="entry name" value="TM0106 family RecB-like putative nuclease"/>
    <property type="match status" value="1"/>
</dbReference>
<dbReference type="CDD" id="cd18808">
    <property type="entry name" value="SF1_C_Upf1"/>
    <property type="match status" value="1"/>
</dbReference>
<keyword evidence="3" id="KW-0347">Helicase</keyword>
<evidence type="ECO:0000256" key="5">
    <source>
        <dbReference type="SAM" id="MobiDB-lite"/>
    </source>
</evidence>
<feature type="domain" description="YprB ribonuclease H-like" evidence="7">
    <location>
        <begin position="367"/>
        <end position="561"/>
    </location>
</feature>
<dbReference type="InterPro" id="IPR019993">
    <property type="entry name" value="RecB_nuclease_TM0106_put"/>
</dbReference>
<dbReference type="Proteomes" id="UP000518206">
    <property type="component" value="Unassembled WGS sequence"/>
</dbReference>
<sequence>MFLLDDGAPVLSPSDLAVSATCELAVLRRLDVQLGRAEAVASPPDALGVRTSQLGAAHEQQVLARYREQHGALDPATGRGVAVVERPPFVWARDRRVLADKHAETLALLHAGADVVHQAGLFDGGLSGWADFVVREEVPGDGPRYSVVDAKLARHARTSALLQLAAYGDLLARAGVPVSPHVHLVLGDRTVTSHRLDELAPVYRERRTRLERLVGTHLAQPGPVAWGAPGVRACGRCDVCAVEVARTRDVLLVAGLRTTQRARLRERGVRTIDELAASTDPVPGIGAGTLGALRAQARLQVEQDRRARTQLPDAPAPPDTLGTGAEPGPPDAVDAGAEPGTRDAPLVFDLFAPEVVGLLPAPDPGDLFFDFEGDPLWVDDDSGEWGLEYLFGVVEAPAHPGDEPVFRAFWAHDRAEEKQALVDFLDYLTARRRTHPHLHVYHYAAYEKSALLRLAGRHGVGEEVVDDLLRDGVLVDLYATVRASLRTGAPSYSIKKLEPLYRDAARDEAGVTTAGDSIAEYATACTLRAVGALDEAQRRLDQIADYNRDDCVSTLGLRDWLLARAAEHGVRPRPPLDAEPLDGVDDEAPERDPLVTTLLAHAGPPSGTGHTRTADGQAVALLAAALGYHWREDKPFWWAHFDRLSAAPDEWTERRSTFVADEVEVVEGWSVPPRARTARRVLRLVGRLEPGSDLRRGAKAFALYDPPLPSAAKRSEGGLRGWTERVTVVAVGTETSLPAAGSATPANGNVTSAPVDGNPTSAPRDGTATPEAGTATSAATDSGTPRSAPTRAPDRDVVLVEDALPRDAAEHDALPMALGPCAPPRTASITAAVRALAEGVAARLPDVPPGPALDLLRRVPPRTRSGAPLPAPDRADGISGGGPRYVEAITAALLDLDDSFLAVQGPPGTGKTYTGARVVAALVARGWRVGVVAQSHAVVENMLHALVAAGVDPDRIGKKPSEATDPGVPWRHLRTDAQFAALLAGPAAGTAGPSDATLPSGGVVGHGDGGGAGSVAGAVVGGTAWDLTHTGRVPRGSLDLLVVDEAGQLSLADTVACSVAARRLLLLGDPQQLPQVSQGVHPEPVDRSALGWLTDGHDTLPPHLGYFLAETWRLHPALCAAVSRLSYEGRLTSVPAAAERSLDGVAPGVHRMRVEHEGNAVASVEEAEAVVGLVRDLVGRRWRDPSTHAPASAVDRPLEARDVLVVAPFNAQVWTVRRALDAAGLTATRVGTVDRFQGQEAPVVVLTTAASSPDDVPRGLEFLLDRNRVNVAVSRAQWCAFVVRADRLTDHLPSTPEALAQLGAFVGLCEEAPTPAAAHPRSASVAT</sequence>
<dbReference type="InterPro" id="IPR047187">
    <property type="entry name" value="SF1_C_Upf1"/>
</dbReference>
<dbReference type="InterPro" id="IPR038720">
    <property type="entry name" value="YprB_RNase_H-like_dom"/>
</dbReference>
<gene>
    <name evidence="8" type="ORF">FHR80_003637</name>
</gene>